<proteinExistence type="predicted"/>
<keyword evidence="3" id="KW-1185">Reference proteome</keyword>
<feature type="compositionally biased region" description="Acidic residues" evidence="1">
    <location>
        <begin position="100"/>
        <end position="121"/>
    </location>
</feature>
<protein>
    <submittedName>
        <fullName evidence="2">Uncharacterized protein</fullName>
    </submittedName>
</protein>
<sequence>MKKPSKCISIKQAKELQDEWWKTRSEVTTNGKKHEDSCKIHYTLDELQEYLDYVRDKSTEQNIKDPGINIWFGAYPKEDGKPSLATVFLAASKKKKFESCDEDDDDQGNDDNYEDNDEIDPFNDGSVGWPPSKY</sequence>
<feature type="region of interest" description="Disordered" evidence="1">
    <location>
        <begin position="96"/>
        <end position="134"/>
    </location>
</feature>
<evidence type="ECO:0000313" key="2">
    <source>
        <dbReference type="EMBL" id="MCF4102580.1"/>
    </source>
</evidence>
<organism evidence="2 3">
    <name type="scientific">Gillisia lutea</name>
    <dbReference type="NCBI Taxonomy" id="2909668"/>
    <lineage>
        <taxon>Bacteria</taxon>
        <taxon>Pseudomonadati</taxon>
        <taxon>Bacteroidota</taxon>
        <taxon>Flavobacteriia</taxon>
        <taxon>Flavobacteriales</taxon>
        <taxon>Flavobacteriaceae</taxon>
        <taxon>Gillisia</taxon>
    </lineage>
</organism>
<name>A0ABS9EI93_9FLAO</name>
<accession>A0ABS9EI93</accession>
<reference evidence="2" key="1">
    <citation type="submission" date="2022-01" db="EMBL/GenBank/DDBJ databases">
        <title>Gillisia lutea sp. nov., isolated from marine plastic residues from the Malvarosa beach (Valencia, Spain).</title>
        <authorList>
            <person name="Vidal-Verdu A."/>
            <person name="Molina-Menor E."/>
            <person name="Satari L."/>
            <person name="Pascual J."/>
            <person name="Pereto J."/>
            <person name="Porcar M."/>
        </authorList>
    </citation>
    <scope>NUCLEOTIDE SEQUENCE</scope>
    <source>
        <strain evidence="2">M10.2A</strain>
    </source>
</reference>
<evidence type="ECO:0000256" key="1">
    <source>
        <dbReference type="SAM" id="MobiDB-lite"/>
    </source>
</evidence>
<evidence type="ECO:0000313" key="3">
    <source>
        <dbReference type="Proteomes" id="UP001179363"/>
    </source>
</evidence>
<comment type="caution">
    <text evidence="2">The sequence shown here is derived from an EMBL/GenBank/DDBJ whole genome shotgun (WGS) entry which is preliminary data.</text>
</comment>
<dbReference type="Proteomes" id="UP001179363">
    <property type="component" value="Unassembled WGS sequence"/>
</dbReference>
<dbReference type="EMBL" id="JAKGTH010000011">
    <property type="protein sequence ID" value="MCF4102580.1"/>
    <property type="molecule type" value="Genomic_DNA"/>
</dbReference>
<gene>
    <name evidence="2" type="ORF">L1I30_12965</name>
</gene>
<dbReference type="RefSeq" id="WP_236134723.1">
    <property type="nucleotide sequence ID" value="NZ_JAKGTH010000011.1"/>
</dbReference>